<reference evidence="2" key="2">
    <citation type="journal article" date="2022" name="Elife">
        <title>Obligate sexual reproduction of a homothallic fungus closely related to the Cryptococcus pathogenic species complex.</title>
        <authorList>
            <person name="Passer A.R."/>
            <person name="Clancey S.A."/>
            <person name="Shea T."/>
            <person name="David-Palma M."/>
            <person name="Averette A.F."/>
            <person name="Boekhout T."/>
            <person name="Porcel B.M."/>
            <person name="Nowrousian M."/>
            <person name="Cuomo C.A."/>
            <person name="Sun S."/>
            <person name="Heitman J."/>
            <person name="Coelho M.A."/>
        </authorList>
    </citation>
    <scope>NUCLEOTIDE SEQUENCE</scope>
    <source>
        <strain evidence="2">CBS 7841</strain>
    </source>
</reference>
<accession>A0A1E3IVC9</accession>
<feature type="compositionally biased region" description="Basic residues" evidence="1">
    <location>
        <begin position="221"/>
        <end position="231"/>
    </location>
</feature>
<feature type="region of interest" description="Disordered" evidence="1">
    <location>
        <begin position="216"/>
        <end position="276"/>
    </location>
</feature>
<proteinExistence type="predicted"/>
<evidence type="ECO:0000313" key="2">
    <source>
        <dbReference type="EMBL" id="WVN90876.1"/>
    </source>
</evidence>
<dbReference type="EMBL" id="CP143791">
    <property type="protein sequence ID" value="WVN90876.1"/>
    <property type="molecule type" value="Genomic_DNA"/>
</dbReference>
<gene>
    <name evidence="2" type="ORF">L203_106119</name>
</gene>
<dbReference type="OrthoDB" id="273345at2759"/>
<reference evidence="2" key="3">
    <citation type="submission" date="2024-01" db="EMBL/GenBank/DDBJ databases">
        <authorList>
            <person name="Coelho M.A."/>
            <person name="David-Palma M."/>
            <person name="Shea T."/>
            <person name="Sun S."/>
            <person name="Cuomo C.A."/>
            <person name="Heitman J."/>
        </authorList>
    </citation>
    <scope>NUCLEOTIDE SEQUENCE</scope>
    <source>
        <strain evidence="2">CBS 7841</strain>
    </source>
</reference>
<dbReference type="GO" id="GO:0070475">
    <property type="term" value="P:rRNA base methylation"/>
    <property type="evidence" value="ECO:0007669"/>
    <property type="project" value="InterPro"/>
</dbReference>
<dbReference type="GO" id="GO:0070042">
    <property type="term" value="F:rRNA (uridine-N3-)-methyltransferase activity"/>
    <property type="evidence" value="ECO:0007669"/>
    <property type="project" value="InterPro"/>
</dbReference>
<dbReference type="PANTHER" id="PTHR11538">
    <property type="entry name" value="PHENYLALANYL-TRNA SYNTHETASE"/>
    <property type="match status" value="1"/>
</dbReference>
<evidence type="ECO:0000313" key="3">
    <source>
        <dbReference type="Proteomes" id="UP000094043"/>
    </source>
</evidence>
<protein>
    <submittedName>
        <fullName evidence="2">Uncharacterized protein</fullName>
    </submittedName>
</protein>
<dbReference type="AlphaFoldDB" id="A0A1E3IVC9"/>
<dbReference type="GeneID" id="91090327"/>
<name>A0A1E3IVC9_9TREE</name>
<feature type="region of interest" description="Disordered" evidence="1">
    <location>
        <begin position="1"/>
        <end position="78"/>
    </location>
</feature>
<dbReference type="Pfam" id="PF10354">
    <property type="entry name" value="BMT5-like"/>
    <property type="match status" value="1"/>
</dbReference>
<dbReference type="VEuPathDB" id="FungiDB:L203_00826"/>
<sequence>MGKLKVALASHQHSAAKTAAKKRAQAAQDVKQTSVKASLDGVKKGKKRARQASIRAKNGRTNDELGKSNNTIKNKPPTIPFDKQDTILLLGEANFSFSLSLLSSPHNHPPHLIFATAFDTEEITRSKYPDAEGHVKELRDKGVMVEFGVDAGALERCKALAKGRRWSKVIFNFPHVGAGITDQDRNILTNQHMLLRFFRSVEPFLTTGPSHISLPKIVSKREKKGKQKLKKTQSSDNEDALSGVSDSEHESETQDYPAIEDEPSSISASSFKQRDFEPPHRAGTILITLLTCPPYTLWCLPQLAARPPPTCPGTNLPQPRYTLLRSFEFMPQAYKGYAHRRTIGWKEGLSKSENEEILGRRGIPRTYEFIKALGNN</sequence>
<evidence type="ECO:0000256" key="1">
    <source>
        <dbReference type="SAM" id="MobiDB-lite"/>
    </source>
</evidence>
<dbReference type="InterPro" id="IPR019446">
    <property type="entry name" value="BMT5-like"/>
</dbReference>
<dbReference type="PANTHER" id="PTHR11538:SF26">
    <property type="entry name" value="FERREDOXIN-FOLD ANTICODON-BINDING DOMAIN-CONTAINING PROTEIN 1"/>
    <property type="match status" value="1"/>
</dbReference>
<reference evidence="2" key="1">
    <citation type="submission" date="2016-06" db="EMBL/GenBank/DDBJ databases">
        <authorList>
            <person name="Cuomo C."/>
            <person name="Litvintseva A."/>
            <person name="Heitman J."/>
            <person name="Chen Y."/>
            <person name="Sun S."/>
            <person name="Springer D."/>
            <person name="Dromer F."/>
            <person name="Young S."/>
            <person name="Zeng Q."/>
            <person name="Chapman S."/>
            <person name="Gujja S."/>
            <person name="Saif S."/>
            <person name="Birren B."/>
        </authorList>
    </citation>
    <scope>NUCLEOTIDE SEQUENCE</scope>
    <source>
        <strain evidence="2">CBS 7841</strain>
    </source>
</reference>
<dbReference type="Proteomes" id="UP000094043">
    <property type="component" value="Chromosome 8"/>
</dbReference>
<keyword evidence="3" id="KW-1185">Reference proteome</keyword>
<dbReference type="GO" id="GO:0005737">
    <property type="term" value="C:cytoplasm"/>
    <property type="evidence" value="ECO:0007669"/>
    <property type="project" value="TreeGrafter"/>
</dbReference>
<dbReference type="KEGG" id="cdep:91090327"/>
<dbReference type="RefSeq" id="XP_066071576.1">
    <property type="nucleotide sequence ID" value="XM_066215479.1"/>
</dbReference>
<organism evidence="2 3">
    <name type="scientific">Cryptococcus depauperatus CBS 7841</name>
    <dbReference type="NCBI Taxonomy" id="1295531"/>
    <lineage>
        <taxon>Eukaryota</taxon>
        <taxon>Fungi</taxon>
        <taxon>Dikarya</taxon>
        <taxon>Basidiomycota</taxon>
        <taxon>Agaricomycotina</taxon>
        <taxon>Tremellomycetes</taxon>
        <taxon>Tremellales</taxon>
        <taxon>Cryptococcaceae</taxon>
        <taxon>Cryptococcus</taxon>
    </lineage>
</organism>